<organism evidence="2 3">
    <name type="scientific">Intestinimonas massiliensis</name>
    <name type="common">ex Afouda et al. 2020</name>
    <dbReference type="NCBI Taxonomy" id="1673721"/>
    <lineage>
        <taxon>Bacteria</taxon>
        <taxon>Bacillati</taxon>
        <taxon>Bacillota</taxon>
        <taxon>Clostridia</taxon>
        <taxon>Eubacteriales</taxon>
        <taxon>Intestinimonas</taxon>
    </lineage>
</organism>
<comment type="caution">
    <text evidence="2">The sequence shown here is derived from an EMBL/GenBank/DDBJ whole genome shotgun (WGS) entry which is preliminary data.</text>
</comment>
<name>A0ABS9M941_9FIRM</name>
<evidence type="ECO:0000259" key="1">
    <source>
        <dbReference type="Pfam" id="PF00239"/>
    </source>
</evidence>
<keyword evidence="3" id="KW-1185">Reference proteome</keyword>
<dbReference type="RefSeq" id="WP_238074078.1">
    <property type="nucleotide sequence ID" value="NZ_JAKNJB010000014.1"/>
</dbReference>
<gene>
    <name evidence="2" type="ORF">L0P79_09585</name>
</gene>
<dbReference type="EMBL" id="JAKNJB010000014">
    <property type="protein sequence ID" value="MCG4527328.1"/>
    <property type="molecule type" value="Genomic_DNA"/>
</dbReference>
<feature type="domain" description="Resolvase/invertase-type recombinase catalytic" evidence="1">
    <location>
        <begin position="56"/>
        <end position="161"/>
    </location>
</feature>
<dbReference type="Gene3D" id="3.40.50.1390">
    <property type="entry name" value="Resolvase, N-terminal catalytic domain"/>
    <property type="match status" value="1"/>
</dbReference>
<dbReference type="InterPro" id="IPR036162">
    <property type="entry name" value="Resolvase-like_N_sf"/>
</dbReference>
<dbReference type="Pfam" id="PF00239">
    <property type="entry name" value="Resolvase"/>
    <property type="match status" value="1"/>
</dbReference>
<protein>
    <submittedName>
        <fullName evidence="2">Recombinase family protein</fullName>
    </submittedName>
</protein>
<evidence type="ECO:0000313" key="3">
    <source>
        <dbReference type="Proteomes" id="UP001200313"/>
    </source>
</evidence>
<proteinExistence type="predicted"/>
<dbReference type="Proteomes" id="UP001200313">
    <property type="component" value="Unassembled WGS sequence"/>
</dbReference>
<evidence type="ECO:0000313" key="2">
    <source>
        <dbReference type="EMBL" id="MCG4527328.1"/>
    </source>
</evidence>
<sequence>MSDLTVQNRESEQEVMPSFDFLLERETERNTLLAEHRAWLKEIKRERPLPKTHYRVAVYIRYFNQTRYEDYLSAHKKQFLDTLALCPNWMFVGFYVDEGSTAPNMESAPEWSRLLQDCYDEKVDLIITQKASNISKKLSELSFCTRLLAALPKPVGVYFVSEDIYTLASYYQEDLHDPYFLPNPGWKILPDDEPRREMLHD</sequence>
<dbReference type="InterPro" id="IPR006119">
    <property type="entry name" value="Resolv_N"/>
</dbReference>
<reference evidence="2 3" key="1">
    <citation type="submission" date="2022-01" db="EMBL/GenBank/DDBJ databases">
        <title>Collection of gut derived symbiotic bacterial strains cultured from healthy donors.</title>
        <authorList>
            <person name="Lin H."/>
            <person name="Kohout C."/>
            <person name="Waligurski E."/>
            <person name="Pamer E.G."/>
        </authorList>
    </citation>
    <scope>NUCLEOTIDE SEQUENCE [LARGE SCALE GENOMIC DNA]</scope>
    <source>
        <strain evidence="2 3">DFI.3.7</strain>
    </source>
</reference>
<dbReference type="SUPFAM" id="SSF53041">
    <property type="entry name" value="Resolvase-like"/>
    <property type="match status" value="1"/>
</dbReference>
<accession>A0ABS9M941</accession>